<keyword evidence="1" id="KW-0472">Membrane</keyword>
<evidence type="ECO:0000313" key="2">
    <source>
        <dbReference type="EMBL" id="GGH25055.1"/>
    </source>
</evidence>
<feature type="transmembrane region" description="Helical" evidence="1">
    <location>
        <begin position="6"/>
        <end position="27"/>
    </location>
</feature>
<name>A0ABQ1YH24_9BACT</name>
<sequence length="100" mass="11887">MSWADYTDIIVNVFIIGFAIGLILIAFSREKHEDEMIQKLRLQALQWSVYANYIVLILCSLLFYWTDFFNVLVLNMYTVLLAFIIVFRWTLHQMNKESLS</sequence>
<evidence type="ECO:0000256" key="1">
    <source>
        <dbReference type="SAM" id="Phobius"/>
    </source>
</evidence>
<dbReference type="EMBL" id="BMIA01000001">
    <property type="protein sequence ID" value="GGH25055.1"/>
    <property type="molecule type" value="Genomic_DNA"/>
</dbReference>
<organism evidence="2 3">
    <name type="scientific">Dyadobacter endophyticus</name>
    <dbReference type="NCBI Taxonomy" id="1749036"/>
    <lineage>
        <taxon>Bacteria</taxon>
        <taxon>Pseudomonadati</taxon>
        <taxon>Bacteroidota</taxon>
        <taxon>Cytophagia</taxon>
        <taxon>Cytophagales</taxon>
        <taxon>Spirosomataceae</taxon>
        <taxon>Dyadobacter</taxon>
    </lineage>
</organism>
<reference evidence="3" key="1">
    <citation type="journal article" date="2019" name="Int. J. Syst. Evol. Microbiol.">
        <title>The Global Catalogue of Microorganisms (GCM) 10K type strain sequencing project: providing services to taxonomists for standard genome sequencing and annotation.</title>
        <authorList>
            <consortium name="The Broad Institute Genomics Platform"/>
            <consortium name="The Broad Institute Genome Sequencing Center for Infectious Disease"/>
            <person name="Wu L."/>
            <person name="Ma J."/>
        </authorList>
    </citation>
    <scope>NUCLEOTIDE SEQUENCE [LARGE SCALE GENOMIC DNA]</scope>
    <source>
        <strain evidence="3">CGMCC 1.15288</strain>
    </source>
</reference>
<accession>A0ABQ1YH24</accession>
<keyword evidence="1" id="KW-0812">Transmembrane</keyword>
<keyword evidence="1" id="KW-1133">Transmembrane helix</keyword>
<dbReference type="Proteomes" id="UP000600214">
    <property type="component" value="Unassembled WGS sequence"/>
</dbReference>
<comment type="caution">
    <text evidence="2">The sequence shown here is derived from an EMBL/GenBank/DDBJ whole genome shotgun (WGS) entry which is preliminary data.</text>
</comment>
<protein>
    <submittedName>
        <fullName evidence="2">Uncharacterized protein</fullName>
    </submittedName>
</protein>
<feature type="transmembrane region" description="Helical" evidence="1">
    <location>
        <begin position="47"/>
        <end position="65"/>
    </location>
</feature>
<evidence type="ECO:0000313" key="3">
    <source>
        <dbReference type="Proteomes" id="UP000600214"/>
    </source>
</evidence>
<gene>
    <name evidence="2" type="ORF">GCM10007423_08980</name>
</gene>
<keyword evidence="3" id="KW-1185">Reference proteome</keyword>
<proteinExistence type="predicted"/>
<feature type="transmembrane region" description="Helical" evidence="1">
    <location>
        <begin position="71"/>
        <end position="91"/>
    </location>
</feature>